<dbReference type="GO" id="GO:0005737">
    <property type="term" value="C:cytoplasm"/>
    <property type="evidence" value="ECO:0007669"/>
    <property type="project" value="TreeGrafter"/>
</dbReference>
<gene>
    <name evidence="1" type="ORF">V1264_015608</name>
</gene>
<organism evidence="1 2">
    <name type="scientific">Littorina saxatilis</name>
    <dbReference type="NCBI Taxonomy" id="31220"/>
    <lineage>
        <taxon>Eukaryota</taxon>
        <taxon>Metazoa</taxon>
        <taxon>Spiralia</taxon>
        <taxon>Lophotrochozoa</taxon>
        <taxon>Mollusca</taxon>
        <taxon>Gastropoda</taxon>
        <taxon>Caenogastropoda</taxon>
        <taxon>Littorinimorpha</taxon>
        <taxon>Littorinoidea</taxon>
        <taxon>Littorinidae</taxon>
        <taxon>Littorina</taxon>
    </lineage>
</organism>
<evidence type="ECO:0000313" key="1">
    <source>
        <dbReference type="EMBL" id="KAK7107743.1"/>
    </source>
</evidence>
<proteinExistence type="predicted"/>
<dbReference type="Gene3D" id="1.10.1170.10">
    <property type="entry name" value="Inhibitor Of Apoptosis Protein (2mihbC-IAP-1), Chain A"/>
    <property type="match status" value="1"/>
</dbReference>
<dbReference type="SUPFAM" id="SSF57924">
    <property type="entry name" value="Inhibitor of apoptosis (IAP) repeat"/>
    <property type="match status" value="1"/>
</dbReference>
<dbReference type="GO" id="GO:0051726">
    <property type="term" value="P:regulation of cell cycle"/>
    <property type="evidence" value="ECO:0007669"/>
    <property type="project" value="TreeGrafter"/>
</dbReference>
<sequence>MNNRDSFQRGILETERHLAQDLTPLTLQTQPYLGYSVHEESILNQNENEARDNDLEMDAEEGADAAPPACMAWLCQSVSPRYASMTARVDSFDDRLVRDPRRRQLAVAGFYQTDSGQAIRCFYCGTCIVTHDWSSFGDPWVIHIRMRFSCGYVYRTKGEQFVWETLGQIARGDN</sequence>
<protein>
    <submittedName>
        <fullName evidence="1">Uncharacterized protein</fullName>
    </submittedName>
</protein>
<name>A0AAN9BM34_9CAEN</name>
<comment type="caution">
    <text evidence="1">The sequence shown here is derived from an EMBL/GenBank/DDBJ whole genome shotgun (WGS) entry which is preliminary data.</text>
</comment>
<dbReference type="Pfam" id="PF00653">
    <property type="entry name" value="BIR"/>
    <property type="match status" value="1"/>
</dbReference>
<dbReference type="InterPro" id="IPR050784">
    <property type="entry name" value="IAP"/>
</dbReference>
<dbReference type="InterPro" id="IPR001370">
    <property type="entry name" value="BIR_rpt"/>
</dbReference>
<dbReference type="EMBL" id="JBAMIC010000004">
    <property type="protein sequence ID" value="KAK7107743.1"/>
    <property type="molecule type" value="Genomic_DNA"/>
</dbReference>
<dbReference type="AlphaFoldDB" id="A0AAN9BM34"/>
<dbReference type="PROSITE" id="PS50143">
    <property type="entry name" value="BIR_REPEAT_2"/>
    <property type="match status" value="1"/>
</dbReference>
<evidence type="ECO:0000313" key="2">
    <source>
        <dbReference type="Proteomes" id="UP001374579"/>
    </source>
</evidence>
<keyword evidence="2" id="KW-1185">Reference proteome</keyword>
<dbReference type="SMART" id="SM00238">
    <property type="entry name" value="BIR"/>
    <property type="match status" value="1"/>
</dbReference>
<accession>A0AAN9BM34</accession>
<dbReference type="PANTHER" id="PTHR10044">
    <property type="entry name" value="INHIBITOR OF APOPTOSIS"/>
    <property type="match status" value="1"/>
</dbReference>
<dbReference type="Proteomes" id="UP001374579">
    <property type="component" value="Unassembled WGS sequence"/>
</dbReference>
<reference evidence="1 2" key="1">
    <citation type="submission" date="2024-02" db="EMBL/GenBank/DDBJ databases">
        <title>Chromosome-scale genome assembly of the rough periwinkle Littorina saxatilis.</title>
        <authorList>
            <person name="De Jode A."/>
            <person name="Faria R."/>
            <person name="Formenti G."/>
            <person name="Sims Y."/>
            <person name="Smith T.P."/>
            <person name="Tracey A."/>
            <person name="Wood J.M.D."/>
            <person name="Zagrodzka Z.B."/>
            <person name="Johannesson K."/>
            <person name="Butlin R.K."/>
            <person name="Leder E.H."/>
        </authorList>
    </citation>
    <scope>NUCLEOTIDE SEQUENCE [LARGE SCALE GENOMIC DNA]</scope>
    <source>
        <strain evidence="1">Snail1</strain>
        <tissue evidence="1">Muscle</tissue>
    </source>
</reference>
<dbReference type="PANTHER" id="PTHR10044:SF139">
    <property type="entry name" value="DEATH-ASSOCIATED INHIBITOR OF APOPTOSIS 2"/>
    <property type="match status" value="1"/>
</dbReference>
<dbReference type="GO" id="GO:0005634">
    <property type="term" value="C:nucleus"/>
    <property type="evidence" value="ECO:0007669"/>
    <property type="project" value="TreeGrafter"/>
</dbReference>